<evidence type="ECO:0000256" key="18">
    <source>
        <dbReference type="SAM" id="MobiDB-lite"/>
    </source>
</evidence>
<comment type="similarity">
    <text evidence="5">Belongs to the ATG27 family.</text>
</comment>
<evidence type="ECO:0000256" key="11">
    <source>
        <dbReference type="ARBA" id="ARBA00022989"/>
    </source>
</evidence>
<evidence type="ECO:0000256" key="14">
    <source>
        <dbReference type="ARBA" id="ARBA00023128"/>
    </source>
</evidence>
<dbReference type="Pfam" id="PF09451">
    <property type="entry name" value="ATG27"/>
    <property type="match status" value="1"/>
</dbReference>
<feature type="domain" description="MRH" evidence="21">
    <location>
        <begin position="23"/>
        <end position="250"/>
    </location>
</feature>
<keyword evidence="15 19" id="KW-0472">Membrane</keyword>
<sequence>MPQLLHTLTTLLLLPASIKAVTLDCDHIRVDKKSFDLSALAGPKTVHFQQYLPPTISNTTYTIDLCKPLKRNTSIPKAEQCPSGTRICAVDEHFNTIEHTRQIDEVRTIAGEFSTSHGKAMDPRVTRLKESSNKDEEGLRIELNGGRYPDARGGQEQRAVLELICDVERTGNEGFEEEGESKAMDVAAYGAMARRADDNDDKDDEDDGDDGAPELPDLDKDKSLQFISYKTESDVGVLRLTWKTKYACENAKDLPSTPDEDKKKKGKSGSSNSWGFFTWFIIVLFLLIATYIIFGSWLNYNRYGARGWDLLPHGDAIRDLPYLLKEWVGGLVERVKGGGVGGGGSRGGYSAV</sequence>
<evidence type="ECO:0000256" key="19">
    <source>
        <dbReference type="SAM" id="Phobius"/>
    </source>
</evidence>
<dbReference type="GeneID" id="89958248"/>
<keyword evidence="14" id="KW-0496">Mitochondrion</keyword>
<keyword evidence="9 20" id="KW-0732">Signal</keyword>
<evidence type="ECO:0000256" key="9">
    <source>
        <dbReference type="ARBA" id="ARBA00022729"/>
    </source>
</evidence>
<evidence type="ECO:0000256" key="3">
    <source>
        <dbReference type="ARBA" id="ARBA00004472"/>
    </source>
</evidence>
<protein>
    <recommendedName>
        <fullName evidence="6">Autophagy-related protein 27</fullName>
    </recommendedName>
</protein>
<dbReference type="GO" id="GO:0006914">
    <property type="term" value="P:autophagy"/>
    <property type="evidence" value="ECO:0007669"/>
    <property type="project" value="UniProtKB-KW"/>
</dbReference>
<dbReference type="GO" id="GO:0034045">
    <property type="term" value="C:phagophore assembly site membrane"/>
    <property type="evidence" value="ECO:0007669"/>
    <property type="project" value="UniProtKB-SubCell"/>
</dbReference>
<dbReference type="InterPro" id="IPR009011">
    <property type="entry name" value="Man6P_isomerase_rcpt-bd_dom_sf"/>
</dbReference>
<feature type="region of interest" description="Disordered" evidence="18">
    <location>
        <begin position="251"/>
        <end position="270"/>
    </location>
</feature>
<dbReference type="InterPro" id="IPR044865">
    <property type="entry name" value="MRH_dom"/>
</dbReference>
<feature type="compositionally biased region" description="Basic and acidic residues" evidence="18">
    <location>
        <begin position="119"/>
        <end position="137"/>
    </location>
</feature>
<evidence type="ECO:0000256" key="5">
    <source>
        <dbReference type="ARBA" id="ARBA00005363"/>
    </source>
</evidence>
<evidence type="ECO:0000256" key="8">
    <source>
        <dbReference type="ARBA" id="ARBA00022692"/>
    </source>
</evidence>
<dbReference type="Proteomes" id="UP001274830">
    <property type="component" value="Unassembled WGS sequence"/>
</dbReference>
<dbReference type="GO" id="GO:0031966">
    <property type="term" value="C:mitochondrial membrane"/>
    <property type="evidence" value="ECO:0007669"/>
    <property type="project" value="UniProtKB-SubCell"/>
</dbReference>
<feature type="region of interest" description="Disordered" evidence="18">
    <location>
        <begin position="115"/>
        <end position="137"/>
    </location>
</feature>
<keyword evidence="17" id="KW-0968">Cytoplasmic vesicle</keyword>
<dbReference type="EMBL" id="JAUTXT010000003">
    <property type="protein sequence ID" value="KAK3678785.1"/>
    <property type="molecule type" value="Genomic_DNA"/>
</dbReference>
<evidence type="ECO:0000256" key="1">
    <source>
        <dbReference type="ARBA" id="ARBA00004304"/>
    </source>
</evidence>
<evidence type="ECO:0000256" key="4">
    <source>
        <dbReference type="ARBA" id="ARBA00004614"/>
    </source>
</evidence>
<dbReference type="GO" id="GO:0000139">
    <property type="term" value="C:Golgi membrane"/>
    <property type="evidence" value="ECO:0007669"/>
    <property type="project" value="UniProtKB-SubCell"/>
</dbReference>
<keyword evidence="13" id="KW-0333">Golgi apparatus</keyword>
<reference evidence="22" key="1">
    <citation type="submission" date="2023-07" db="EMBL/GenBank/DDBJ databases">
        <title>Black Yeasts Isolated from many extreme environments.</title>
        <authorList>
            <person name="Coleine C."/>
            <person name="Stajich J.E."/>
            <person name="Selbmann L."/>
        </authorList>
    </citation>
    <scope>NUCLEOTIDE SEQUENCE</scope>
    <source>
        <strain evidence="22">CCFEE 5485</strain>
    </source>
</reference>
<keyword evidence="16" id="KW-1015">Disulfide bond</keyword>
<evidence type="ECO:0000256" key="16">
    <source>
        <dbReference type="ARBA" id="ARBA00023157"/>
    </source>
</evidence>
<evidence type="ECO:0000256" key="15">
    <source>
        <dbReference type="ARBA" id="ARBA00023136"/>
    </source>
</evidence>
<feature type="transmembrane region" description="Helical" evidence="19">
    <location>
        <begin position="274"/>
        <end position="298"/>
    </location>
</feature>
<dbReference type="GO" id="GO:0015031">
    <property type="term" value="P:protein transport"/>
    <property type="evidence" value="ECO:0007669"/>
    <property type="project" value="UniProtKB-KW"/>
</dbReference>
<dbReference type="SUPFAM" id="SSF50911">
    <property type="entry name" value="Mannose 6-phosphate receptor domain"/>
    <property type="match status" value="1"/>
</dbReference>
<evidence type="ECO:0000256" key="17">
    <source>
        <dbReference type="ARBA" id="ARBA00023329"/>
    </source>
</evidence>
<keyword evidence="10" id="KW-0653">Protein transport</keyword>
<keyword evidence="23" id="KW-1185">Reference proteome</keyword>
<keyword evidence="8 19" id="KW-0812">Transmembrane</keyword>
<evidence type="ECO:0000256" key="6">
    <source>
        <dbReference type="ARBA" id="ARBA00013776"/>
    </source>
</evidence>
<dbReference type="PANTHER" id="PTHR15071">
    <property type="entry name" value="MANNOSE-6-PHOSPHATE RECEPTOR FAMILY MEMBER"/>
    <property type="match status" value="1"/>
</dbReference>
<keyword evidence="12" id="KW-0072">Autophagy</keyword>
<dbReference type="GO" id="GO:0030659">
    <property type="term" value="C:cytoplasmic vesicle membrane"/>
    <property type="evidence" value="ECO:0007669"/>
    <property type="project" value="UniProtKB-SubCell"/>
</dbReference>
<dbReference type="InterPro" id="IPR018939">
    <property type="entry name" value="Autophagy-rel_prot_27"/>
</dbReference>
<keyword evidence="11 19" id="KW-1133">Transmembrane helix</keyword>
<evidence type="ECO:0000256" key="7">
    <source>
        <dbReference type="ARBA" id="ARBA00022448"/>
    </source>
</evidence>
<evidence type="ECO:0000313" key="22">
    <source>
        <dbReference type="EMBL" id="KAK3678785.1"/>
    </source>
</evidence>
<proteinExistence type="inferred from homology"/>
<evidence type="ECO:0000256" key="13">
    <source>
        <dbReference type="ARBA" id="ARBA00023034"/>
    </source>
</evidence>
<feature type="signal peptide" evidence="20">
    <location>
        <begin position="1"/>
        <end position="20"/>
    </location>
</feature>
<evidence type="ECO:0000256" key="10">
    <source>
        <dbReference type="ARBA" id="ARBA00022927"/>
    </source>
</evidence>
<evidence type="ECO:0000256" key="12">
    <source>
        <dbReference type="ARBA" id="ARBA00023006"/>
    </source>
</evidence>
<dbReference type="Gene3D" id="2.70.130.10">
    <property type="entry name" value="Mannose-6-phosphate receptor binding domain"/>
    <property type="match status" value="1"/>
</dbReference>
<name>A0AAE0WVE5_9PEZI</name>
<feature type="region of interest" description="Disordered" evidence="18">
    <location>
        <begin position="194"/>
        <end position="218"/>
    </location>
</feature>
<evidence type="ECO:0000256" key="2">
    <source>
        <dbReference type="ARBA" id="ARBA00004358"/>
    </source>
</evidence>
<dbReference type="PROSITE" id="PS51914">
    <property type="entry name" value="MRH"/>
    <property type="match status" value="1"/>
</dbReference>
<dbReference type="RefSeq" id="XP_064698680.1">
    <property type="nucleotide sequence ID" value="XM_064833719.1"/>
</dbReference>
<gene>
    <name evidence="22" type="primary">ATG27</name>
    <name evidence="22" type="ORF">LTR78_001238</name>
</gene>
<evidence type="ECO:0000313" key="23">
    <source>
        <dbReference type="Proteomes" id="UP001274830"/>
    </source>
</evidence>
<accession>A0AAE0WVE5</accession>
<dbReference type="AlphaFoldDB" id="A0AAE0WVE5"/>
<dbReference type="PANTHER" id="PTHR15071:SF13">
    <property type="entry name" value="AUTOPHAGY-RELATED PROTEIN 27"/>
    <property type="match status" value="1"/>
</dbReference>
<comment type="subcellular location">
    <subcellularLocation>
        <location evidence="2">Cytoplasmic vesicle membrane</location>
        <topology evidence="2">Single-pass type I membrane protein</topology>
    </subcellularLocation>
    <subcellularLocation>
        <location evidence="4">Golgi apparatus membrane</location>
        <topology evidence="4">Single-pass type I membrane protein</topology>
    </subcellularLocation>
    <subcellularLocation>
        <location evidence="1">Mitochondrion membrane</location>
        <topology evidence="1">Single-pass membrane protein</topology>
    </subcellularLocation>
    <subcellularLocation>
        <location evidence="3">Preautophagosomal structure membrane</location>
        <topology evidence="3">Single-pass type I membrane protein</topology>
    </subcellularLocation>
</comment>
<keyword evidence="7" id="KW-0813">Transport</keyword>
<feature type="chain" id="PRO_5042168751" description="Autophagy-related protein 27" evidence="20">
    <location>
        <begin position="21"/>
        <end position="352"/>
    </location>
</feature>
<evidence type="ECO:0000256" key="20">
    <source>
        <dbReference type="SAM" id="SignalP"/>
    </source>
</evidence>
<organism evidence="22 23">
    <name type="scientific">Recurvomyces mirabilis</name>
    <dbReference type="NCBI Taxonomy" id="574656"/>
    <lineage>
        <taxon>Eukaryota</taxon>
        <taxon>Fungi</taxon>
        <taxon>Dikarya</taxon>
        <taxon>Ascomycota</taxon>
        <taxon>Pezizomycotina</taxon>
        <taxon>Dothideomycetes</taxon>
        <taxon>Dothideomycetidae</taxon>
        <taxon>Mycosphaerellales</taxon>
        <taxon>Teratosphaeriaceae</taxon>
        <taxon>Recurvomyces</taxon>
    </lineage>
</organism>
<evidence type="ECO:0000259" key="21">
    <source>
        <dbReference type="PROSITE" id="PS51914"/>
    </source>
</evidence>
<comment type="caution">
    <text evidence="22">The sequence shown here is derived from an EMBL/GenBank/DDBJ whole genome shotgun (WGS) entry which is preliminary data.</text>
</comment>
<feature type="compositionally biased region" description="Acidic residues" evidence="18">
    <location>
        <begin position="198"/>
        <end position="212"/>
    </location>
</feature>